<dbReference type="InterPro" id="IPR012902">
    <property type="entry name" value="N_methyl_site"/>
</dbReference>
<sequence>MQPPHPVPGVRRQMNRDLPASLSPRGFSLLELLIALAVVAILAGVAVPSYQSYMQRSRRSDALDALYQLQQAQLRYRGFNAGYAARLADLKTPYAGGASAQGHYQLETGIRPGDNPASDFYVQATAKPGGAQAGDRDCQTLTLTQRQQTVSLTPPACWGR</sequence>
<gene>
    <name evidence="2" type="primary">pilE1_1</name>
    <name evidence="2" type="ORF">NCTC8684_00024</name>
</gene>
<reference evidence="2 3" key="1">
    <citation type="submission" date="2018-06" db="EMBL/GenBank/DDBJ databases">
        <authorList>
            <consortium name="Pathogen Informatics"/>
            <person name="Doyle S."/>
        </authorList>
    </citation>
    <scope>NUCLEOTIDE SEQUENCE [LARGE SCALE GENOMIC DNA]</scope>
    <source>
        <strain evidence="2 3">NCTC8684</strain>
    </source>
</reference>
<name>A0AAX2M3H0_CHRVL</name>
<accession>A0AAX2M3H0</accession>
<feature type="transmembrane region" description="Helical" evidence="1">
    <location>
        <begin position="27"/>
        <end position="50"/>
    </location>
</feature>
<keyword evidence="1" id="KW-0812">Transmembrane</keyword>
<dbReference type="PANTHER" id="PTHR30093">
    <property type="entry name" value="GENERAL SECRETION PATHWAY PROTEIN G"/>
    <property type="match status" value="1"/>
</dbReference>
<dbReference type="Proteomes" id="UP000254029">
    <property type="component" value="Unassembled WGS sequence"/>
</dbReference>
<dbReference type="PANTHER" id="PTHR30093:SF47">
    <property type="entry name" value="TYPE IV PILUS NON-CORE MINOR PILIN PILE"/>
    <property type="match status" value="1"/>
</dbReference>
<dbReference type="GO" id="GO:0043683">
    <property type="term" value="P:type IV pilus assembly"/>
    <property type="evidence" value="ECO:0007669"/>
    <property type="project" value="InterPro"/>
</dbReference>
<protein>
    <submittedName>
        <fullName evidence="2">Pilin</fullName>
    </submittedName>
</protein>
<dbReference type="InterPro" id="IPR031982">
    <property type="entry name" value="PilE-like"/>
</dbReference>
<evidence type="ECO:0000313" key="2">
    <source>
        <dbReference type="EMBL" id="SUX31005.1"/>
    </source>
</evidence>
<dbReference type="InterPro" id="IPR045584">
    <property type="entry name" value="Pilin-like"/>
</dbReference>
<evidence type="ECO:0000313" key="3">
    <source>
        <dbReference type="Proteomes" id="UP000254029"/>
    </source>
</evidence>
<comment type="caution">
    <text evidence="2">The sequence shown here is derived from an EMBL/GenBank/DDBJ whole genome shotgun (WGS) entry which is preliminary data.</text>
</comment>
<dbReference type="Pfam" id="PF07963">
    <property type="entry name" value="N_methyl"/>
    <property type="match status" value="1"/>
</dbReference>
<dbReference type="PROSITE" id="PS00409">
    <property type="entry name" value="PROKAR_NTER_METHYL"/>
    <property type="match status" value="1"/>
</dbReference>
<proteinExistence type="predicted"/>
<dbReference type="Gene3D" id="3.30.700.10">
    <property type="entry name" value="Glycoprotein, Type 4 Pilin"/>
    <property type="match status" value="1"/>
</dbReference>
<keyword evidence="1" id="KW-1133">Transmembrane helix</keyword>
<organism evidence="2 3">
    <name type="scientific">Chromobacterium violaceum</name>
    <dbReference type="NCBI Taxonomy" id="536"/>
    <lineage>
        <taxon>Bacteria</taxon>
        <taxon>Pseudomonadati</taxon>
        <taxon>Pseudomonadota</taxon>
        <taxon>Betaproteobacteria</taxon>
        <taxon>Neisseriales</taxon>
        <taxon>Chromobacteriaceae</taxon>
        <taxon>Chromobacterium</taxon>
    </lineage>
</organism>
<dbReference type="Pfam" id="PF16732">
    <property type="entry name" value="ComP_DUS"/>
    <property type="match status" value="1"/>
</dbReference>
<dbReference type="SUPFAM" id="SSF54523">
    <property type="entry name" value="Pili subunits"/>
    <property type="match status" value="1"/>
</dbReference>
<dbReference type="NCBIfam" id="TIGR02532">
    <property type="entry name" value="IV_pilin_GFxxxE"/>
    <property type="match status" value="1"/>
</dbReference>
<dbReference type="AlphaFoldDB" id="A0AAX2M3H0"/>
<evidence type="ECO:0000256" key="1">
    <source>
        <dbReference type="SAM" id="Phobius"/>
    </source>
</evidence>
<keyword evidence="1" id="KW-0472">Membrane</keyword>
<dbReference type="EMBL" id="UIGR01000001">
    <property type="protein sequence ID" value="SUX31005.1"/>
    <property type="molecule type" value="Genomic_DNA"/>
</dbReference>